<comment type="caution">
    <text evidence="1">The sequence shown here is derived from an EMBL/GenBank/DDBJ whole genome shotgun (WGS) entry which is preliminary data.</text>
</comment>
<proteinExistence type="predicted"/>
<dbReference type="AlphaFoldDB" id="A0A820T5B4"/>
<feature type="non-terminal residue" evidence="1">
    <location>
        <position position="38"/>
    </location>
</feature>
<evidence type="ECO:0000313" key="1">
    <source>
        <dbReference type="EMBL" id="CAF4461666.1"/>
    </source>
</evidence>
<dbReference type="Proteomes" id="UP000663881">
    <property type="component" value="Unassembled WGS sequence"/>
</dbReference>
<evidence type="ECO:0000313" key="2">
    <source>
        <dbReference type="Proteomes" id="UP000663881"/>
    </source>
</evidence>
<accession>A0A820T5B4</accession>
<dbReference type="EMBL" id="CAJOAY010037084">
    <property type="protein sequence ID" value="CAF4461666.1"/>
    <property type="molecule type" value="Genomic_DNA"/>
</dbReference>
<organism evidence="1 2">
    <name type="scientific">Adineta steineri</name>
    <dbReference type="NCBI Taxonomy" id="433720"/>
    <lineage>
        <taxon>Eukaryota</taxon>
        <taxon>Metazoa</taxon>
        <taxon>Spiralia</taxon>
        <taxon>Gnathifera</taxon>
        <taxon>Rotifera</taxon>
        <taxon>Eurotatoria</taxon>
        <taxon>Bdelloidea</taxon>
        <taxon>Adinetida</taxon>
        <taxon>Adinetidae</taxon>
        <taxon>Adineta</taxon>
    </lineage>
</organism>
<reference evidence="1" key="1">
    <citation type="submission" date="2021-02" db="EMBL/GenBank/DDBJ databases">
        <authorList>
            <person name="Nowell W R."/>
        </authorList>
    </citation>
    <scope>NUCLEOTIDE SEQUENCE</scope>
</reference>
<gene>
    <name evidence="1" type="ORF">OKA104_LOCUS54731</name>
</gene>
<protein>
    <submittedName>
        <fullName evidence="1">Uncharacterized protein</fullName>
    </submittedName>
</protein>
<name>A0A820T5B4_9BILA</name>
<sequence>MTTNSSVIPTTLFTSSMLPMNTTAIPNSLVSVPDALYV</sequence>